<dbReference type="SUPFAM" id="SSF52279">
    <property type="entry name" value="Beta-D-glucan exohydrolase, C-terminal domain"/>
    <property type="match status" value="1"/>
</dbReference>
<dbReference type="SUPFAM" id="SSF51445">
    <property type="entry name" value="(Trans)glycosidases"/>
    <property type="match status" value="1"/>
</dbReference>
<dbReference type="InterPro" id="IPR036881">
    <property type="entry name" value="Glyco_hydro_3_C_sf"/>
</dbReference>
<gene>
    <name evidence="5" type="ORF">V5R04_01770</name>
</gene>
<dbReference type="PANTHER" id="PTHR42715:SF10">
    <property type="entry name" value="BETA-GLUCOSIDASE"/>
    <property type="match status" value="1"/>
</dbReference>
<keyword evidence="3" id="KW-0472">Membrane</keyword>
<organism evidence="5">
    <name type="scientific">Jonesiaceae bacterium BS-20</name>
    <dbReference type="NCBI Taxonomy" id="3120821"/>
    <lineage>
        <taxon>Bacteria</taxon>
        <taxon>Bacillati</taxon>
        <taxon>Actinomycetota</taxon>
        <taxon>Actinomycetes</taxon>
        <taxon>Micrococcales</taxon>
        <taxon>Jonesiaceae</taxon>
    </lineage>
</organism>
<name>A0AAU7DUX8_9MICO</name>
<dbReference type="Pfam" id="PF14310">
    <property type="entry name" value="Fn3-like"/>
    <property type="match status" value="1"/>
</dbReference>
<comment type="similarity">
    <text evidence="1">Belongs to the glycosyl hydrolase 3 family.</text>
</comment>
<dbReference type="InterPro" id="IPR026891">
    <property type="entry name" value="Fn3-like"/>
</dbReference>
<keyword evidence="2 5" id="KW-0378">Hydrolase</keyword>
<reference evidence="5" key="1">
    <citation type="submission" date="2024-02" db="EMBL/GenBank/DDBJ databases">
        <title>Tomenella chthoni gen. nov. sp. nov., a member of the family Jonesiaceae isolated from bat guano.</title>
        <authorList>
            <person name="Miller S.L."/>
            <person name="King J."/>
            <person name="Sankaranarayanan K."/>
            <person name="Lawson P.A."/>
        </authorList>
    </citation>
    <scope>NUCLEOTIDE SEQUENCE</scope>
    <source>
        <strain evidence="5">BS-20</strain>
    </source>
</reference>
<dbReference type="Pfam" id="PF01915">
    <property type="entry name" value="Glyco_hydro_3_C"/>
    <property type="match status" value="1"/>
</dbReference>
<dbReference type="AlphaFoldDB" id="A0AAU7DUX8"/>
<dbReference type="InterPro" id="IPR050288">
    <property type="entry name" value="Cellulose_deg_GH3"/>
</dbReference>
<dbReference type="Pfam" id="PF00933">
    <property type="entry name" value="Glyco_hydro_3"/>
    <property type="match status" value="1"/>
</dbReference>
<dbReference type="InterPro" id="IPR001764">
    <property type="entry name" value="Glyco_hydro_3_N"/>
</dbReference>
<keyword evidence="3" id="KW-0812">Transmembrane</keyword>
<feature type="transmembrane region" description="Helical" evidence="3">
    <location>
        <begin position="950"/>
        <end position="970"/>
    </location>
</feature>
<dbReference type="InterPro" id="IPR036962">
    <property type="entry name" value="Glyco_hydro_3_N_sf"/>
</dbReference>
<evidence type="ECO:0000259" key="4">
    <source>
        <dbReference type="SMART" id="SM01217"/>
    </source>
</evidence>
<sequence>MNAKKVKDQASKQPMSNKKFLWIWTPILAFVAVLVLVVNIGLNIGSNWVASQFGGGTYTVNTAEKAAGWDTEYYKSDFKTVEDVDAAAKELVQEIAGEGIVLAKHEGDALPLAAGAKVTMLGRAAADPVYGGAGSGSVDTTTAINARQGLENAGLQVNDAMFVAIEEEAAKSRRGFIEMDLPDKSTYNIGELPLAIYEAQAASMKDFADAALVYIARPGGEGGDLTQDMTGWDENLTDGQHQLELNKDELDLIDFAGKNFDNVVVVVNSSTSMELGVVQDNPEVDSVLLIGSPGATGFNAVGDVIAGQLNPSGRTVDIWSSDFSADPTFVNFGHFIYENLEVSFPASAIEAAASNATVTNEAPFVNYQEGIYFGYRYYETAAAEGFIDYDKAVVYPFGYGLSFTNFGWEIANSTFGEVDGEISIDVKVTNTGDVAGKDVVELFYSAPYTKGGIEKSEVVLGGFAKTGIIEPGQSETVTITMAVEDMASYDYKENRAYILEAGDYKLTVRTDSHNVAAGTEELVYTVSQDVVYDGENKRASDKTEVTNQFDDVSEAFVDAPQEGKILNMSRADFAGTFPTAPTKDLLQASDATAEGFKPYDAKAAAEAFDGKAPATGKNSDLTLIDMRGLAIDDAKWDELLDSLTIDEMTNMLLNGAYQTAAIVSIAKPLTTELDGPAGFSSFINASINGTAYPSEYLVAQTWNVDMAYAMGEMLGQEALFKDVSGWYAPALNLHRSPFAGRNFEYYSEDPFLSGVMTLAASNGAATKGLYTTLKHFALNDQEINRVNNGIATWANEQTIREIYLKPFEMAVKNIEMPVPYIADDNGTIEETTVGSTAVMSSFNRIGSVWAGGSVPLMDTVLRGEWGFEGFVISDFNLYRYMNPNQSINAGTDLTLTFAPSKSFDDTESALAQTDIRKATHNILYTVANSNAMNGFAPGATVSYSPPMWRYIQYGASGVLGLGVLVGAVLVGRRVSKHNKAQATTSAA</sequence>
<dbReference type="InterPro" id="IPR002772">
    <property type="entry name" value="Glyco_hydro_3_C"/>
</dbReference>
<feature type="domain" description="Fibronectin type III-like" evidence="4">
    <location>
        <begin position="438"/>
        <end position="512"/>
    </location>
</feature>
<dbReference type="Gene3D" id="3.20.20.300">
    <property type="entry name" value="Glycoside hydrolase, family 3, N-terminal domain"/>
    <property type="match status" value="1"/>
</dbReference>
<evidence type="ECO:0000256" key="1">
    <source>
        <dbReference type="ARBA" id="ARBA00005336"/>
    </source>
</evidence>
<evidence type="ECO:0000256" key="3">
    <source>
        <dbReference type="SAM" id="Phobius"/>
    </source>
</evidence>
<proteinExistence type="inferred from homology"/>
<accession>A0AAU7DUX8</accession>
<dbReference type="InterPro" id="IPR017853">
    <property type="entry name" value="GH"/>
</dbReference>
<dbReference type="Gene3D" id="3.40.50.1700">
    <property type="entry name" value="Glycoside hydrolase family 3 C-terminal domain"/>
    <property type="match status" value="1"/>
</dbReference>
<dbReference type="Gene3D" id="2.60.40.10">
    <property type="entry name" value="Immunoglobulins"/>
    <property type="match status" value="1"/>
</dbReference>
<dbReference type="GO" id="GO:0009251">
    <property type="term" value="P:glucan catabolic process"/>
    <property type="evidence" value="ECO:0007669"/>
    <property type="project" value="TreeGrafter"/>
</dbReference>
<dbReference type="PRINTS" id="PR00133">
    <property type="entry name" value="GLHYDRLASE3"/>
</dbReference>
<dbReference type="GO" id="GO:0008422">
    <property type="term" value="F:beta-glucosidase activity"/>
    <property type="evidence" value="ECO:0007669"/>
    <property type="project" value="TreeGrafter"/>
</dbReference>
<evidence type="ECO:0000256" key="2">
    <source>
        <dbReference type="ARBA" id="ARBA00022801"/>
    </source>
</evidence>
<dbReference type="InterPro" id="IPR013783">
    <property type="entry name" value="Ig-like_fold"/>
</dbReference>
<protein>
    <submittedName>
        <fullName evidence="5">Glycoside hydrolase family 3 N-terminal domain-containing protein</fullName>
    </submittedName>
</protein>
<dbReference type="SMART" id="SM01217">
    <property type="entry name" value="Fn3_like"/>
    <property type="match status" value="1"/>
</dbReference>
<dbReference type="EMBL" id="CP146203">
    <property type="protein sequence ID" value="XBH21982.1"/>
    <property type="molecule type" value="Genomic_DNA"/>
</dbReference>
<keyword evidence="3" id="KW-1133">Transmembrane helix</keyword>
<evidence type="ECO:0000313" key="5">
    <source>
        <dbReference type="EMBL" id="XBH21982.1"/>
    </source>
</evidence>
<feature type="transmembrane region" description="Helical" evidence="3">
    <location>
        <begin position="21"/>
        <end position="42"/>
    </location>
</feature>
<dbReference type="PANTHER" id="PTHR42715">
    <property type="entry name" value="BETA-GLUCOSIDASE"/>
    <property type="match status" value="1"/>
</dbReference>